<keyword evidence="2" id="KW-1185">Reference proteome</keyword>
<evidence type="ECO:0000313" key="1">
    <source>
        <dbReference type="EMBL" id="ART52178.1"/>
    </source>
</evidence>
<sequence>MSGLSPHLRSYLKTPALAREAADFIPGEAAGLRRTMAAWKRKGSLGKYYNKIVGGMTSRGYPRRAHRA</sequence>
<proteinExistence type="predicted"/>
<reference evidence="1 2" key="1">
    <citation type="submission" date="2017-05" db="EMBL/GenBank/DDBJ databases">
        <title>Polyphasic characterization of four soil-derived phenanthrene-degrading Acidovorax strains and proposal of Acidovorax phenanthrenivorans sp. nov.</title>
        <authorList>
            <person name="Singleton D.R."/>
            <person name="Lee J."/>
            <person name="Dickey A.N."/>
            <person name="Stroud A."/>
            <person name="Scholl E.H."/>
            <person name="Wright F.A."/>
            <person name="Aitken M.D."/>
        </authorList>
    </citation>
    <scope>NUCLEOTIDE SEQUENCE [LARGE SCALE GENOMIC DNA]</scope>
    <source>
        <strain evidence="1">NA3</strain>
    </source>
</reference>
<dbReference type="Proteomes" id="UP000194432">
    <property type="component" value="Chromosome 1"/>
</dbReference>
<accession>A0A240U478</accession>
<protein>
    <submittedName>
        <fullName evidence="1">Uncharacterized protein</fullName>
    </submittedName>
</protein>
<dbReference type="AlphaFoldDB" id="A0A240U478"/>
<dbReference type="EMBL" id="CP021361">
    <property type="protein sequence ID" value="ART52178.1"/>
    <property type="molecule type" value="Genomic_DNA"/>
</dbReference>
<gene>
    <name evidence="1" type="ORF">CBP34_11670</name>
</gene>
<name>A0A240U478_9BURK</name>
<dbReference type="RefSeq" id="WP_094098107.1">
    <property type="nucleotide sequence ID" value="NZ_CP021361.1"/>
</dbReference>
<dbReference type="KEGG" id="acin:CBP34_11670"/>
<organism evidence="1 2">
    <name type="scientific">Acidovorax carolinensis</name>
    <dbReference type="NCBI Taxonomy" id="553814"/>
    <lineage>
        <taxon>Bacteria</taxon>
        <taxon>Pseudomonadati</taxon>
        <taxon>Pseudomonadota</taxon>
        <taxon>Betaproteobacteria</taxon>
        <taxon>Burkholderiales</taxon>
        <taxon>Comamonadaceae</taxon>
        <taxon>Acidovorax</taxon>
    </lineage>
</organism>
<evidence type="ECO:0000313" key="2">
    <source>
        <dbReference type="Proteomes" id="UP000194432"/>
    </source>
</evidence>